<protein>
    <submittedName>
        <fullName evidence="1">Uncharacterized protein</fullName>
    </submittedName>
</protein>
<sequence length="136" mass="15079">MIRRDEALIKYLRDELPSRVSDVLSGDCSSVINGLAKLCIETLNKSCNALGIECVGDEVSNAWRVLEGIIGLSNEFVLARYMAIVVSSEFIASRASPVIIDMLSRDLLTCIEKIRVLVLKMVEVGKPWRETYGLSD</sequence>
<dbReference type="eggNOG" id="arCOG07438">
    <property type="taxonomic scope" value="Archaea"/>
</dbReference>
<evidence type="ECO:0000313" key="1">
    <source>
        <dbReference type="EMBL" id="ADY01671.1"/>
    </source>
</evidence>
<dbReference type="HOGENOM" id="CLU_2103373_0_0_2"/>
<dbReference type="GeneID" id="10289118"/>
<gene>
    <name evidence="1" type="ordered locus">VMUT_1466</name>
</gene>
<keyword evidence="2" id="KW-1185">Reference proteome</keyword>
<accession>F0QT82</accession>
<dbReference type="Proteomes" id="UP000007485">
    <property type="component" value="Chromosome"/>
</dbReference>
<dbReference type="OrthoDB" id="27191at2157"/>
<dbReference type="KEGG" id="vmo:VMUT_1466"/>
<dbReference type="EMBL" id="CP002529">
    <property type="protein sequence ID" value="ADY01671.1"/>
    <property type="molecule type" value="Genomic_DNA"/>
</dbReference>
<evidence type="ECO:0000313" key="2">
    <source>
        <dbReference type="Proteomes" id="UP000007485"/>
    </source>
</evidence>
<organism evidence="1 2">
    <name type="scientific">Vulcanisaeta moutnovskia (strain 768-28)</name>
    <dbReference type="NCBI Taxonomy" id="985053"/>
    <lineage>
        <taxon>Archaea</taxon>
        <taxon>Thermoproteota</taxon>
        <taxon>Thermoprotei</taxon>
        <taxon>Thermoproteales</taxon>
        <taxon>Thermoproteaceae</taxon>
        <taxon>Vulcanisaeta</taxon>
    </lineage>
</organism>
<dbReference type="AlphaFoldDB" id="F0QT82"/>
<name>F0QT82_VULM7</name>
<proteinExistence type="predicted"/>
<dbReference type="STRING" id="985053.VMUT_1466"/>
<reference evidence="1 2" key="1">
    <citation type="journal article" date="2011" name="J. Bacteriol.">
        <title>Complete genome sequence of 'Vulcanisaeta moutnovskia' strain 768-28, a novel member of the hyperthermophilic crenarchaeal genus vulcanisaeta.</title>
        <authorList>
            <person name="Gumerov V.M."/>
            <person name="Mardanov A.V."/>
            <person name="Beletsky A.V."/>
            <person name="Prokofeva M.I."/>
            <person name="Bonch-Osmolovskaya E.A."/>
            <person name="Ravin N.V."/>
            <person name="Skryabin K.G."/>
        </authorList>
    </citation>
    <scope>NUCLEOTIDE SEQUENCE [LARGE SCALE GENOMIC DNA]</scope>
    <source>
        <strain evidence="1 2">768-28</strain>
    </source>
</reference>
<dbReference type="RefSeq" id="WP_013604833.1">
    <property type="nucleotide sequence ID" value="NC_015151.1"/>
</dbReference>